<dbReference type="EMBL" id="QAID01000035">
    <property type="protein sequence ID" value="MDN4578173.1"/>
    <property type="molecule type" value="Genomic_DNA"/>
</dbReference>
<dbReference type="EMBL" id="QAIC01000037">
    <property type="protein sequence ID" value="MDN4573631.1"/>
    <property type="molecule type" value="Genomic_DNA"/>
</dbReference>
<protein>
    <submittedName>
        <fullName evidence="3">Uncharacterized protein</fullName>
    </submittedName>
</protein>
<keyword evidence="2" id="KW-0732">Signal</keyword>
<dbReference type="Proteomes" id="UP001172791">
    <property type="component" value="Unassembled WGS sequence"/>
</dbReference>
<evidence type="ECO:0000256" key="1">
    <source>
        <dbReference type="SAM" id="Phobius"/>
    </source>
</evidence>
<feature type="signal peptide" evidence="2">
    <location>
        <begin position="1"/>
        <end position="27"/>
    </location>
</feature>
<reference evidence="3" key="1">
    <citation type="submission" date="2018-04" db="EMBL/GenBank/DDBJ databases">
        <authorList>
            <person name="Jy Z."/>
        </authorList>
    </citation>
    <scope>NUCLEOTIDE SEQUENCE</scope>
    <source>
        <strain evidence="4">AS13</strain>
        <strain evidence="3">LA18</strain>
    </source>
</reference>
<keyword evidence="1" id="KW-0472">Membrane</keyword>
<accession>A0AAW7MLG7</accession>
<feature type="transmembrane region" description="Helical" evidence="1">
    <location>
        <begin position="174"/>
        <end position="200"/>
    </location>
</feature>
<dbReference type="RefSeq" id="WP_301234492.1">
    <property type="nucleotide sequence ID" value="NZ_QAIC01000037.1"/>
</dbReference>
<evidence type="ECO:0000313" key="5">
    <source>
        <dbReference type="Proteomes" id="UP001172788"/>
    </source>
</evidence>
<feature type="transmembrane region" description="Helical" evidence="1">
    <location>
        <begin position="132"/>
        <end position="153"/>
    </location>
</feature>
<gene>
    <name evidence="3" type="ORF">DBA34_10215</name>
    <name evidence="4" type="ORF">DBB29_08595</name>
</gene>
<dbReference type="AlphaFoldDB" id="A0AAW7MLG7"/>
<feature type="transmembrane region" description="Helical" evidence="1">
    <location>
        <begin position="82"/>
        <end position="100"/>
    </location>
</feature>
<dbReference type="Proteomes" id="UP001172788">
    <property type="component" value="Unassembled WGS sequence"/>
</dbReference>
<comment type="caution">
    <text evidence="3">The sequence shown here is derived from an EMBL/GenBank/DDBJ whole genome shotgun (WGS) entry which is preliminary data.</text>
</comment>
<feature type="transmembrane region" description="Helical" evidence="1">
    <location>
        <begin position="43"/>
        <end position="70"/>
    </location>
</feature>
<keyword evidence="1" id="KW-1133">Transmembrane helix</keyword>
<evidence type="ECO:0000313" key="3">
    <source>
        <dbReference type="EMBL" id="MDN4573631.1"/>
    </source>
</evidence>
<keyword evidence="1" id="KW-0812">Transmembrane</keyword>
<keyword evidence="5" id="KW-1185">Reference proteome</keyword>
<evidence type="ECO:0000256" key="2">
    <source>
        <dbReference type="SAM" id="SignalP"/>
    </source>
</evidence>
<evidence type="ECO:0000313" key="4">
    <source>
        <dbReference type="EMBL" id="MDN4578173.1"/>
    </source>
</evidence>
<organism evidence="3 6">
    <name type="scientific">Pandoraea cepalis</name>
    <dbReference type="NCBI Taxonomy" id="2508294"/>
    <lineage>
        <taxon>Bacteria</taxon>
        <taxon>Pseudomonadati</taxon>
        <taxon>Pseudomonadota</taxon>
        <taxon>Betaproteobacteria</taxon>
        <taxon>Burkholderiales</taxon>
        <taxon>Burkholderiaceae</taxon>
        <taxon>Pandoraea</taxon>
    </lineage>
</organism>
<evidence type="ECO:0000313" key="6">
    <source>
        <dbReference type="Proteomes" id="UP001172791"/>
    </source>
</evidence>
<name>A0AAW7MLG7_9BURK</name>
<feature type="chain" id="PRO_5043330971" evidence="2">
    <location>
        <begin position="28"/>
        <end position="206"/>
    </location>
</feature>
<sequence>MSRLTTLTLARLLLTAALAVGAQSAMAQSTGSIATAFANASTTWVALINLARGASFLAGILIAGVGLIQLKDVGDGRTSIKTPLWMAVIGAALVAMPASIDTITQTMSLGSNTGTALLSQGSSSSIAGMGDALNGILLFVKFLGHIAFFRGLLILKDYGSDKQGAGLGRGLTHIFGGAAAININATVSMLAATFFTGITLPGGLGG</sequence>
<proteinExistence type="predicted"/>